<comment type="caution">
    <text evidence="1">The sequence shown here is derived from an EMBL/GenBank/DDBJ whole genome shotgun (WGS) entry which is preliminary data.</text>
</comment>
<dbReference type="InterPro" id="IPR023129">
    <property type="entry name" value="MTH889-like_dom_sf"/>
</dbReference>
<dbReference type="PANTHER" id="PTHR42240">
    <property type="entry name" value="DUF211 DOMAIN-CONTAINING PROTEIN"/>
    <property type="match status" value="1"/>
</dbReference>
<dbReference type="Proteomes" id="UP001596395">
    <property type="component" value="Unassembled WGS sequence"/>
</dbReference>
<accession>A0ABD5VIQ8</accession>
<dbReference type="PANTHER" id="PTHR42240:SF1">
    <property type="entry name" value="DUF211 DOMAIN-CONTAINING PROTEIN"/>
    <property type="match status" value="1"/>
</dbReference>
<evidence type="ECO:0000313" key="1">
    <source>
        <dbReference type="EMBL" id="MFC6954623.1"/>
    </source>
</evidence>
<name>A0ABD5VIQ8_9EURY</name>
<dbReference type="RefSeq" id="WP_336351561.1">
    <property type="nucleotide sequence ID" value="NZ_JAZAQL010000003.1"/>
</dbReference>
<organism evidence="1 2">
    <name type="scientific">Halorubellus litoreus</name>
    <dbReference type="NCBI Taxonomy" id="755308"/>
    <lineage>
        <taxon>Archaea</taxon>
        <taxon>Methanobacteriati</taxon>
        <taxon>Methanobacteriota</taxon>
        <taxon>Stenosarchaea group</taxon>
        <taxon>Halobacteria</taxon>
        <taxon>Halobacteriales</taxon>
        <taxon>Halorubellaceae</taxon>
        <taxon>Halorubellus</taxon>
    </lineage>
</organism>
<dbReference type="Pfam" id="PF02680">
    <property type="entry name" value="DUF211"/>
    <property type="match status" value="1"/>
</dbReference>
<gene>
    <name evidence="1" type="ORF">ACFQGB_17295</name>
</gene>
<sequence length="97" mass="10473">MVELKRLVLDVLKPHDPDIREFAAAAARCEGVAGVNAVLVETDREVQNVKFTVEGQAIADDAVEAAIDDLGGTVHSIDEVVMGDEFVEQSETPQDPR</sequence>
<protein>
    <submittedName>
        <fullName evidence="1">DUF211 domain-containing protein</fullName>
    </submittedName>
</protein>
<evidence type="ECO:0000313" key="2">
    <source>
        <dbReference type="Proteomes" id="UP001596395"/>
    </source>
</evidence>
<keyword evidence="2" id="KW-1185">Reference proteome</keyword>
<dbReference type="InterPro" id="IPR003831">
    <property type="entry name" value="DUF211"/>
</dbReference>
<dbReference type="SUPFAM" id="SSF160363">
    <property type="entry name" value="MTH889-like"/>
    <property type="match status" value="1"/>
</dbReference>
<dbReference type="EMBL" id="JBHSXN010000003">
    <property type="protein sequence ID" value="MFC6954623.1"/>
    <property type="molecule type" value="Genomic_DNA"/>
</dbReference>
<dbReference type="Gene3D" id="3.30.70.1340">
    <property type="entry name" value="MTH889-like domain"/>
    <property type="match status" value="1"/>
</dbReference>
<dbReference type="AlphaFoldDB" id="A0ABD5VIQ8"/>
<proteinExistence type="predicted"/>
<reference evidence="1 2" key="1">
    <citation type="journal article" date="2019" name="Int. J. Syst. Evol. Microbiol.">
        <title>The Global Catalogue of Microorganisms (GCM) 10K type strain sequencing project: providing services to taxonomists for standard genome sequencing and annotation.</title>
        <authorList>
            <consortium name="The Broad Institute Genomics Platform"/>
            <consortium name="The Broad Institute Genome Sequencing Center for Infectious Disease"/>
            <person name="Wu L."/>
            <person name="Ma J."/>
        </authorList>
    </citation>
    <scope>NUCLEOTIDE SEQUENCE [LARGE SCALE GENOMIC DNA]</scope>
    <source>
        <strain evidence="1 2">GX26</strain>
    </source>
</reference>